<organism evidence="1">
    <name type="scientific">Ophidiomyces ophidiicola</name>
    <dbReference type="NCBI Taxonomy" id="1387563"/>
    <lineage>
        <taxon>Eukaryota</taxon>
        <taxon>Fungi</taxon>
        <taxon>Dikarya</taxon>
        <taxon>Ascomycota</taxon>
        <taxon>Pezizomycotina</taxon>
        <taxon>Eurotiomycetes</taxon>
        <taxon>Eurotiomycetidae</taxon>
        <taxon>Onygenales</taxon>
        <taxon>Onygenaceae</taxon>
        <taxon>Ophidiomyces</taxon>
    </lineage>
</organism>
<gene>
    <name evidence="1" type="ORF">LOY88_004258</name>
</gene>
<reference evidence="1" key="1">
    <citation type="journal article" date="2022" name="bioRxiv">
        <title>Population genetic analysis of Ophidiomyces ophidiicola, the causative agent of snake fungal disease, indicates recent introductions to the USA.</title>
        <authorList>
            <person name="Ladner J.T."/>
            <person name="Palmer J.M."/>
            <person name="Ettinger C.L."/>
            <person name="Stajich J.E."/>
            <person name="Farrell T.M."/>
            <person name="Glorioso B.M."/>
            <person name="Lawson B."/>
            <person name="Price S.J."/>
            <person name="Stengle A.G."/>
            <person name="Grear D.A."/>
            <person name="Lorch J.M."/>
        </authorList>
    </citation>
    <scope>NUCLEOTIDE SEQUENCE</scope>
    <source>
        <strain evidence="1">NWHC 24266-5</strain>
    </source>
</reference>
<name>A0ACB8UU27_9EURO</name>
<accession>A0ACB8UU27</accession>
<proteinExistence type="predicted"/>
<dbReference type="EMBL" id="JALBCA010000062">
    <property type="protein sequence ID" value="KAI2385173.1"/>
    <property type="molecule type" value="Genomic_DNA"/>
</dbReference>
<comment type="caution">
    <text evidence="1">The sequence shown here is derived from an EMBL/GenBank/DDBJ whole genome shotgun (WGS) entry which is preliminary data.</text>
</comment>
<protein>
    <submittedName>
        <fullName evidence="1">Uncharacterized protein</fullName>
    </submittedName>
</protein>
<sequence length="398" mass="43961">MAFILRRPFVVSSVFHQAPKSTNTAVRFIHNASKQSTKASSKPFLSSPFAQARQNFRDAFRRSYMQQTYQPANQGSLTQKLLYGAAIVGGTIAATNFIFNRETREDGGMPAYERSYLNDTFLHTGLGIGIIGIAARALHTSGWSYRLMSANPWAVVGMSLVASIGTMYGTFYTNPDNYVQKYALWAAFNATQAAVLCPLMFLQPALLARAGLYTVGMMGSIAFVGATAKQEKYLYLGGPLLAGVCIVAISGFAPLVLPATAARTLMWSERVWLYGGLAVFGGFTLYDIQKILYHARLAERGLVRRDVVNESISLELDFLNIFIRMVQILGSPIEFPVKQHSLHRAATVPAWRHTKETNVRLDLSQSAIKCASYYLCIDSRFPDDATSFDMIEQGTVYA</sequence>
<evidence type="ECO:0000313" key="1">
    <source>
        <dbReference type="EMBL" id="KAI2385173.1"/>
    </source>
</evidence>